<dbReference type="InterPro" id="IPR036390">
    <property type="entry name" value="WH_DNA-bd_sf"/>
</dbReference>
<dbReference type="GO" id="GO:0003700">
    <property type="term" value="F:DNA-binding transcription factor activity"/>
    <property type="evidence" value="ECO:0007669"/>
    <property type="project" value="InterPro"/>
</dbReference>
<dbReference type="InterPro" id="IPR036388">
    <property type="entry name" value="WH-like_DNA-bd_sf"/>
</dbReference>
<dbReference type="Pfam" id="PF00392">
    <property type="entry name" value="GntR"/>
    <property type="match status" value="1"/>
</dbReference>
<dbReference type="PANTHER" id="PTHR43537">
    <property type="entry name" value="TRANSCRIPTIONAL REGULATOR, GNTR FAMILY"/>
    <property type="match status" value="1"/>
</dbReference>
<dbReference type="Gene3D" id="1.10.10.10">
    <property type="entry name" value="Winged helix-like DNA-binding domain superfamily/Winged helix DNA-binding domain"/>
    <property type="match status" value="1"/>
</dbReference>
<dbReference type="SUPFAM" id="SSF48008">
    <property type="entry name" value="GntR ligand-binding domain-like"/>
    <property type="match status" value="1"/>
</dbReference>
<organism evidence="6 7">
    <name type="scientific">Peribacillus butanolivorans</name>
    <dbReference type="NCBI Taxonomy" id="421767"/>
    <lineage>
        <taxon>Bacteria</taxon>
        <taxon>Bacillati</taxon>
        <taxon>Bacillota</taxon>
        <taxon>Bacilli</taxon>
        <taxon>Bacillales</taxon>
        <taxon>Bacillaceae</taxon>
        <taxon>Peribacillus</taxon>
    </lineage>
</organism>
<gene>
    <name evidence="6" type="ORF">CN689_10290</name>
    <name evidence="5" type="ORF">DTO10_05090</name>
</gene>
<keyword evidence="1" id="KW-0805">Transcription regulation</keyword>
<dbReference type="EMBL" id="NUEQ01000014">
    <property type="protein sequence ID" value="PEJ34507.1"/>
    <property type="molecule type" value="Genomic_DNA"/>
</dbReference>
<dbReference type="CDD" id="cd07377">
    <property type="entry name" value="WHTH_GntR"/>
    <property type="match status" value="1"/>
</dbReference>
<keyword evidence="3" id="KW-0804">Transcription</keyword>
<dbReference type="InterPro" id="IPR008920">
    <property type="entry name" value="TF_FadR/GntR_C"/>
</dbReference>
<dbReference type="Proteomes" id="UP000260457">
    <property type="component" value="Chromosome"/>
</dbReference>
<evidence type="ECO:0000313" key="5">
    <source>
        <dbReference type="EMBL" id="AXN37855.1"/>
    </source>
</evidence>
<evidence type="ECO:0000313" key="7">
    <source>
        <dbReference type="Proteomes" id="UP000220106"/>
    </source>
</evidence>
<reference evidence="6 7" key="1">
    <citation type="submission" date="2017-09" db="EMBL/GenBank/DDBJ databases">
        <title>Large-scale bioinformatics analysis of Bacillus genomes uncovers conserved roles of natural products in bacterial physiology.</title>
        <authorList>
            <consortium name="Agbiome Team Llc"/>
            <person name="Bleich R.M."/>
            <person name="Kirk G.J."/>
            <person name="Santa Maria K.C."/>
            <person name="Allen S.E."/>
            <person name="Farag S."/>
            <person name="Shank E.A."/>
            <person name="Bowers A."/>
        </authorList>
    </citation>
    <scope>NUCLEOTIDE SEQUENCE [LARGE SCALE GENOMIC DNA]</scope>
    <source>
        <strain evidence="6 7">AFS003229</strain>
    </source>
</reference>
<sequence length="209" mass="24400">MADRTSSSKIYLDVVESLRSMIEADSLIPGDKIPSERELSDRLNVGRSSVREALRALELLGLIETRRGEGTFIRDFQEHKLVELLGTFFLQDKKVQEDLAETKRLIEIDCLRIVAFFATAEEIKQLIVWVKADEFLDDDFFLRIAILNRNRLLERIWRIVNSYARTSEPVLGNTKKEDYLALLTYLLERDEEKAIETYLIRIRNMSKDE</sequence>
<evidence type="ECO:0000313" key="8">
    <source>
        <dbReference type="Proteomes" id="UP000260457"/>
    </source>
</evidence>
<keyword evidence="2" id="KW-0238">DNA-binding</keyword>
<evidence type="ECO:0000259" key="4">
    <source>
        <dbReference type="PROSITE" id="PS50949"/>
    </source>
</evidence>
<accession>A0AAX0S691</accession>
<dbReference type="PANTHER" id="PTHR43537:SF54">
    <property type="entry name" value="TRANSCRIPTIONAL REGULATOR, GNTR FAMILY"/>
    <property type="match status" value="1"/>
</dbReference>
<feature type="domain" description="HTH gntR-type" evidence="4">
    <location>
        <begin position="8"/>
        <end position="76"/>
    </location>
</feature>
<evidence type="ECO:0000313" key="6">
    <source>
        <dbReference type="EMBL" id="PEJ34507.1"/>
    </source>
</evidence>
<dbReference type="RefSeq" id="WP_098175789.1">
    <property type="nucleotide sequence ID" value="NZ_CP030926.1"/>
</dbReference>
<name>A0AAX0S691_9BACI</name>
<dbReference type="AlphaFoldDB" id="A0AAX0S691"/>
<dbReference type="KEGG" id="pbut:DTO10_05090"/>
<reference evidence="5 8" key="2">
    <citation type="submission" date="2018-07" db="EMBL/GenBank/DDBJ databases">
        <title>The molecular basis for the intramolecular migration of carboxyl group in the catabolism of para-hydroxybenzoate via gentisate.</title>
        <authorList>
            <person name="Zhao H."/>
            <person name="Xu Y."/>
            <person name="Lin S."/>
            <person name="Spain J.C."/>
            <person name="Zhou N.-Y."/>
        </authorList>
    </citation>
    <scope>NUCLEOTIDE SEQUENCE [LARGE SCALE GENOMIC DNA]</scope>
    <source>
        <strain evidence="5 8">PHB-7a</strain>
    </source>
</reference>
<dbReference type="EMBL" id="CP030926">
    <property type="protein sequence ID" value="AXN37855.1"/>
    <property type="molecule type" value="Genomic_DNA"/>
</dbReference>
<dbReference type="SUPFAM" id="SSF46785">
    <property type="entry name" value="Winged helix' DNA-binding domain"/>
    <property type="match status" value="1"/>
</dbReference>
<evidence type="ECO:0000256" key="3">
    <source>
        <dbReference type="ARBA" id="ARBA00023163"/>
    </source>
</evidence>
<evidence type="ECO:0000256" key="1">
    <source>
        <dbReference type="ARBA" id="ARBA00023015"/>
    </source>
</evidence>
<evidence type="ECO:0000256" key="2">
    <source>
        <dbReference type="ARBA" id="ARBA00023125"/>
    </source>
</evidence>
<dbReference type="InterPro" id="IPR000524">
    <property type="entry name" value="Tscrpt_reg_HTH_GntR"/>
</dbReference>
<protein>
    <submittedName>
        <fullName evidence="5">FadR family transcriptional regulator</fullName>
    </submittedName>
    <submittedName>
        <fullName evidence="6">GntR family transcriptional regulator</fullName>
    </submittedName>
</protein>
<dbReference type="PRINTS" id="PR00035">
    <property type="entry name" value="HTHGNTR"/>
</dbReference>
<keyword evidence="8" id="KW-1185">Reference proteome</keyword>
<dbReference type="SMART" id="SM00345">
    <property type="entry name" value="HTH_GNTR"/>
    <property type="match status" value="1"/>
</dbReference>
<proteinExistence type="predicted"/>
<dbReference type="PROSITE" id="PS50949">
    <property type="entry name" value="HTH_GNTR"/>
    <property type="match status" value="1"/>
</dbReference>
<dbReference type="Proteomes" id="UP000220106">
    <property type="component" value="Unassembled WGS sequence"/>
</dbReference>
<dbReference type="GO" id="GO:0003677">
    <property type="term" value="F:DNA binding"/>
    <property type="evidence" value="ECO:0007669"/>
    <property type="project" value="UniProtKB-KW"/>
</dbReference>